<organism evidence="5">
    <name type="scientific">marine sediment metagenome</name>
    <dbReference type="NCBI Taxonomy" id="412755"/>
    <lineage>
        <taxon>unclassified sequences</taxon>
        <taxon>metagenomes</taxon>
        <taxon>ecological metagenomes</taxon>
    </lineage>
</organism>
<keyword evidence="2" id="KW-0274">FAD</keyword>
<evidence type="ECO:0000313" key="5">
    <source>
        <dbReference type="EMBL" id="GAH55020.1"/>
    </source>
</evidence>
<evidence type="ECO:0000256" key="3">
    <source>
        <dbReference type="ARBA" id="ARBA00023002"/>
    </source>
</evidence>
<gene>
    <name evidence="5" type="ORF">S03H2_26835</name>
</gene>
<feature type="non-terminal residue" evidence="5">
    <location>
        <position position="1"/>
    </location>
</feature>
<evidence type="ECO:0008006" key="6">
    <source>
        <dbReference type="Google" id="ProtNLM"/>
    </source>
</evidence>
<evidence type="ECO:0000256" key="2">
    <source>
        <dbReference type="ARBA" id="ARBA00022827"/>
    </source>
</evidence>
<dbReference type="InterPro" id="IPR036188">
    <property type="entry name" value="FAD/NAD-bd_sf"/>
</dbReference>
<reference evidence="5" key="1">
    <citation type="journal article" date="2014" name="Front. Microbiol.">
        <title>High frequency of phylogenetically diverse reductive dehalogenase-homologous genes in deep subseafloor sedimentary metagenomes.</title>
        <authorList>
            <person name="Kawai M."/>
            <person name="Futagami T."/>
            <person name="Toyoda A."/>
            <person name="Takaki Y."/>
            <person name="Nishi S."/>
            <person name="Hori S."/>
            <person name="Arai W."/>
            <person name="Tsubouchi T."/>
            <person name="Morono Y."/>
            <person name="Uchiyama I."/>
            <person name="Ito T."/>
            <person name="Fujiyama A."/>
            <person name="Inagaki F."/>
            <person name="Takami H."/>
        </authorList>
    </citation>
    <scope>NUCLEOTIDE SEQUENCE</scope>
    <source>
        <strain evidence="5">Expedition CK06-06</strain>
    </source>
</reference>
<keyword evidence="1" id="KW-0285">Flavoprotein</keyword>
<comment type="caution">
    <text evidence="5">The sequence shown here is derived from an EMBL/GenBank/DDBJ whole genome shotgun (WGS) entry which is preliminary data.</text>
</comment>
<dbReference type="Gene3D" id="3.50.50.60">
    <property type="entry name" value="FAD/NAD(P)-binding domain"/>
    <property type="match status" value="1"/>
</dbReference>
<name>X1HDA8_9ZZZZ</name>
<evidence type="ECO:0000256" key="4">
    <source>
        <dbReference type="ARBA" id="ARBA00023033"/>
    </source>
</evidence>
<keyword evidence="4" id="KW-0503">Monooxygenase</keyword>
<proteinExistence type="predicted"/>
<dbReference type="AlphaFoldDB" id="X1HDA8"/>
<accession>X1HDA8</accession>
<dbReference type="GO" id="GO:0004497">
    <property type="term" value="F:monooxygenase activity"/>
    <property type="evidence" value="ECO:0007669"/>
    <property type="project" value="UniProtKB-KW"/>
</dbReference>
<dbReference type="SUPFAM" id="SSF51905">
    <property type="entry name" value="FAD/NAD(P)-binding domain"/>
    <property type="match status" value="1"/>
</dbReference>
<dbReference type="PANTHER" id="PTHR46972">
    <property type="entry name" value="MONOOXYGENASE ASQM-RELATED"/>
    <property type="match status" value="1"/>
</dbReference>
<evidence type="ECO:0000256" key="1">
    <source>
        <dbReference type="ARBA" id="ARBA00022630"/>
    </source>
</evidence>
<dbReference type="PANTHER" id="PTHR46972:SF1">
    <property type="entry name" value="FAD DEPENDENT OXIDOREDUCTASE DOMAIN-CONTAINING PROTEIN"/>
    <property type="match status" value="1"/>
</dbReference>
<dbReference type="EMBL" id="BARU01015754">
    <property type="protein sequence ID" value="GAH55020.1"/>
    <property type="molecule type" value="Genomic_DNA"/>
</dbReference>
<sequence>GDVGRFDLVVGADGAWSRVRKLITPQTPQPTGLVYYEWDIENIDVLHPALAALLPRGKIGAVAIDRGLIAQRSSGGQVKV</sequence>
<keyword evidence="3" id="KW-0560">Oxidoreductase</keyword>
<feature type="non-terminal residue" evidence="5">
    <location>
        <position position="80"/>
    </location>
</feature>
<protein>
    <recommendedName>
        <fullName evidence="6">FAD-binding domain-containing protein</fullName>
    </recommendedName>
</protein>